<dbReference type="InterPro" id="IPR018247">
    <property type="entry name" value="EF_Hand_1_Ca_BS"/>
</dbReference>
<dbReference type="CDD" id="cd02258">
    <property type="entry name" value="Peptidase_C25_N"/>
    <property type="match status" value="1"/>
</dbReference>
<evidence type="ECO:0000259" key="3">
    <source>
        <dbReference type="Pfam" id="PF01364"/>
    </source>
</evidence>
<dbReference type="Gene3D" id="3.40.50.10390">
    <property type="entry name" value="Gingipain r, domain 1"/>
    <property type="match status" value="1"/>
</dbReference>
<protein>
    <submittedName>
        <fullName evidence="4">Type IX secretion system sortase PorU</fullName>
    </submittedName>
</protein>
<dbReference type="Proteomes" id="UP001501243">
    <property type="component" value="Unassembled WGS sequence"/>
</dbReference>
<reference evidence="5" key="1">
    <citation type="journal article" date="2019" name="Int. J. Syst. Evol. Microbiol.">
        <title>The Global Catalogue of Microorganisms (GCM) 10K type strain sequencing project: providing services to taxonomists for standard genome sequencing and annotation.</title>
        <authorList>
            <consortium name="The Broad Institute Genomics Platform"/>
            <consortium name="The Broad Institute Genome Sequencing Center for Infectious Disease"/>
            <person name="Wu L."/>
            <person name="Ma J."/>
        </authorList>
    </citation>
    <scope>NUCLEOTIDE SEQUENCE [LARGE SCALE GENOMIC DNA]</scope>
    <source>
        <strain evidence="5">JCM 17841</strain>
    </source>
</reference>
<keyword evidence="1 2" id="KW-0732">Signal</keyword>
<evidence type="ECO:0000256" key="2">
    <source>
        <dbReference type="SAM" id="SignalP"/>
    </source>
</evidence>
<feature type="domain" description="Gingipain" evidence="3">
    <location>
        <begin position="570"/>
        <end position="990"/>
    </location>
</feature>
<organism evidence="4 5">
    <name type="scientific">Hymenobacter ginsengisoli</name>
    <dbReference type="NCBI Taxonomy" id="1051626"/>
    <lineage>
        <taxon>Bacteria</taxon>
        <taxon>Pseudomonadati</taxon>
        <taxon>Bacteroidota</taxon>
        <taxon>Cytophagia</taxon>
        <taxon>Cytophagales</taxon>
        <taxon>Hymenobacteraceae</taxon>
        <taxon>Hymenobacter</taxon>
    </lineage>
</organism>
<dbReference type="SUPFAM" id="SSF52129">
    <property type="entry name" value="Caspase-like"/>
    <property type="match status" value="1"/>
</dbReference>
<proteinExistence type="predicted"/>
<dbReference type="EMBL" id="BAABGQ010000006">
    <property type="protein sequence ID" value="GAA4499630.1"/>
    <property type="molecule type" value="Genomic_DNA"/>
</dbReference>
<dbReference type="PROSITE" id="PS00018">
    <property type="entry name" value="EF_HAND_1"/>
    <property type="match status" value="1"/>
</dbReference>
<accession>A0ABP8QB15</accession>
<dbReference type="Pfam" id="PF01364">
    <property type="entry name" value="Peptidase_C25"/>
    <property type="match status" value="1"/>
</dbReference>
<evidence type="ECO:0000313" key="4">
    <source>
        <dbReference type="EMBL" id="GAA4499630.1"/>
    </source>
</evidence>
<sequence length="1362" mass="147374">MLLLGVLASLVLPARAQSSSAQTVSVTLSWTTYASLRNPAAGLDAEPRRVPSFLGAYHGINQPIGTYTLRLVGTVASGELRDAAYEPFPAADAKLLGTTPLPATPVVQLRTGTEARRAYSYVLIQPVRRNPQTGQAERLLSFSYAYQTAASPAATARTTARNHLDTSVLSSGDWFKIGVPRSGVYKLDQTALKNLGLPVASLDPHRVQLYGNATGLLPQANAAPRPDDLVENNILFVGNNDATFDANEYFLFYAKGPHTWRPSQPARAATLGQPGLYGLLGEGGRWKHINNIYSDTAYYFVRVGSTTGRRIATAAGPSGTPTGAAITTFLDRRFYEHDLVNVLRSGRRWLGESFTNSTNPTRDFTFSADGYPPLADLVAGDTLRLTVAVASTALQGSTFTTSLGGTQLGSQSLPGLPAGSFNSVAVNDFRTFTTLTPAGLADPKVTVAFSSIDPSGTGYLDYLELVVKRQLRLSGAYLEFNSLNYQRGAGTVGTFTLANASGAQVWDVTNPRRPLGQALDASGNFLAYTDSVREFVAVQPGGTFEAPRLFGRVANQNLHALNKDGKLDLVIVTYPPFRAQAERLAQHRRDYNNLQVAVVTTKEVYNEYSSGAQDVTAIRDLMKQVYDRNPDPTSRRNYLLLFGDASYDYKASPYNDGAQEPAWWASRRPFTTSNNPDAANQNFVPTYESRESFLPVQQYSGRSNLEGESSYSSEDYYGLLDDSEGEWLETYNSTFEATDIGIGRLPVRTVVGQRTDDSQARQVVDKLIAYDSPASFGKWRNRIMLTADDTDAEKTNEFVTESETIFAATIKRAEPAYNLQKDYLDLFPQISVAAGQRSPAAVAAIDEAIEQGSLLVGYTGHGSPNYLADEQLITRASLLALHNQNRLTFFVTGTCDLSTYDNPDLTSAGEQVLTDNATGGAVGLFTTTRVVYSNFNTQVVNNFYTQALARNAAGTLPYLGFAAGTAKNQSPSGDLNNRNYTLLADPTTRLAYPSQRVVLDSIKVDLKKAHTFATADTLQALAQVRLSGHIENAGVLNAAFGGTADITIFDKPVTVTTLGDQGSAKVPVETQENVIYGGQATVTGGRFSVRFVVPKDIAYNVGQGKISLYAQDMGHQVDAQGYQPALVGGASRTAPGDTTPPVVQLFMTDETFVSGGVTGLSPLLIAHLTDKSGINTSSAGIGHDITATLDNDPNKVVTVNDSYAADVDNFMSGRVRYLYKDLAPGPHTIRLKAWDTYNNSAEGTIDFIAEQSAQLALDHVLNYPNPFSNITTFHFDQSRPGSELDVQVQIFTVAGRLVKTLRTTIAASTSHVPSTLQDASLTWNGRDDYNDQLARGVYVYRVSVRTPDGQAATKFEKLVLLN</sequence>
<dbReference type="Gene3D" id="3.40.50.1460">
    <property type="match status" value="1"/>
</dbReference>
<dbReference type="InterPro" id="IPR029030">
    <property type="entry name" value="Caspase-like_dom_sf"/>
</dbReference>
<evidence type="ECO:0000313" key="5">
    <source>
        <dbReference type="Proteomes" id="UP001501243"/>
    </source>
</evidence>
<gene>
    <name evidence="4" type="primary">porU</name>
    <name evidence="4" type="ORF">GCM10023172_18550</name>
</gene>
<dbReference type="NCBIfam" id="NF033707">
    <property type="entry name" value="T9SS_sortase"/>
    <property type="match status" value="1"/>
</dbReference>
<feature type="chain" id="PRO_5046652498" evidence="2">
    <location>
        <begin position="17"/>
        <end position="1362"/>
    </location>
</feature>
<dbReference type="InterPro" id="IPR029031">
    <property type="entry name" value="Gingipain_N_sf"/>
</dbReference>
<keyword evidence="5" id="KW-1185">Reference proteome</keyword>
<evidence type="ECO:0000256" key="1">
    <source>
        <dbReference type="ARBA" id="ARBA00022729"/>
    </source>
</evidence>
<dbReference type="InterPro" id="IPR001769">
    <property type="entry name" value="Gingipain"/>
</dbReference>
<feature type="signal peptide" evidence="2">
    <location>
        <begin position="1"/>
        <end position="16"/>
    </location>
</feature>
<comment type="caution">
    <text evidence="4">The sequence shown here is derived from an EMBL/GenBank/DDBJ whole genome shotgun (WGS) entry which is preliminary data.</text>
</comment>
<name>A0ABP8QB15_9BACT</name>
<dbReference type="Gene3D" id="2.60.40.4070">
    <property type="match status" value="1"/>
</dbReference>